<reference evidence="1" key="1">
    <citation type="submission" date="2018-02" db="EMBL/GenBank/DDBJ databases">
        <title>Rhizophora mucronata_Transcriptome.</title>
        <authorList>
            <person name="Meera S.P."/>
            <person name="Sreeshan A."/>
            <person name="Augustine A."/>
        </authorList>
    </citation>
    <scope>NUCLEOTIDE SEQUENCE</scope>
    <source>
        <tissue evidence="1">Leaf</tissue>
    </source>
</reference>
<protein>
    <submittedName>
        <fullName evidence="1">Uncharacterized protein</fullName>
    </submittedName>
</protein>
<name>A0A2P2P4F0_RHIMU</name>
<proteinExistence type="predicted"/>
<accession>A0A2P2P4F0</accession>
<sequence>MLNHRFRAALISRKTCFEFGSASWVTSARKQYATAS</sequence>
<organism evidence="1">
    <name type="scientific">Rhizophora mucronata</name>
    <name type="common">Asiatic mangrove</name>
    <dbReference type="NCBI Taxonomy" id="61149"/>
    <lineage>
        <taxon>Eukaryota</taxon>
        <taxon>Viridiplantae</taxon>
        <taxon>Streptophyta</taxon>
        <taxon>Embryophyta</taxon>
        <taxon>Tracheophyta</taxon>
        <taxon>Spermatophyta</taxon>
        <taxon>Magnoliopsida</taxon>
        <taxon>eudicotyledons</taxon>
        <taxon>Gunneridae</taxon>
        <taxon>Pentapetalae</taxon>
        <taxon>rosids</taxon>
        <taxon>fabids</taxon>
        <taxon>Malpighiales</taxon>
        <taxon>Rhizophoraceae</taxon>
        <taxon>Rhizophora</taxon>
    </lineage>
</organism>
<dbReference type="AlphaFoldDB" id="A0A2P2P4F0"/>
<evidence type="ECO:0000313" key="1">
    <source>
        <dbReference type="EMBL" id="MBX49634.1"/>
    </source>
</evidence>
<dbReference type="EMBL" id="GGEC01069150">
    <property type="protein sequence ID" value="MBX49634.1"/>
    <property type="molecule type" value="Transcribed_RNA"/>
</dbReference>